<feature type="domain" description="YpoC-like" evidence="1">
    <location>
        <begin position="8"/>
        <end position="109"/>
    </location>
</feature>
<evidence type="ECO:0000313" key="2">
    <source>
        <dbReference type="EMBL" id="SFZ73436.1"/>
    </source>
</evidence>
<protein>
    <recommendedName>
        <fullName evidence="1">YpoC-like domain-containing protein</fullName>
    </recommendedName>
</protein>
<accession>A0ABY1H1L6</accession>
<dbReference type="EMBL" id="FPKT01000001">
    <property type="protein sequence ID" value="SFZ73436.1"/>
    <property type="molecule type" value="Genomic_DNA"/>
</dbReference>
<name>A0ABY1H1L6_9STAP</name>
<dbReference type="InterPro" id="IPR048427">
    <property type="entry name" value="YpoC"/>
</dbReference>
<keyword evidence="3" id="KW-1185">Reference proteome</keyword>
<comment type="caution">
    <text evidence="2">The sequence shown here is derived from an EMBL/GenBank/DDBJ whole genome shotgun (WGS) entry which is preliminary data.</text>
</comment>
<gene>
    <name evidence="2" type="ORF">SAMN03097721_00627</name>
</gene>
<evidence type="ECO:0000259" key="1">
    <source>
        <dbReference type="Pfam" id="PF21747"/>
    </source>
</evidence>
<organism evidence="2 3">
    <name type="scientific">Staphylococcus pasteuri</name>
    <dbReference type="NCBI Taxonomy" id="45972"/>
    <lineage>
        <taxon>Bacteria</taxon>
        <taxon>Bacillati</taxon>
        <taxon>Bacillota</taxon>
        <taxon>Bacilli</taxon>
        <taxon>Bacillales</taxon>
        <taxon>Staphylococcaceae</taxon>
        <taxon>Staphylococcus</taxon>
    </lineage>
</organism>
<evidence type="ECO:0000313" key="3">
    <source>
        <dbReference type="Proteomes" id="UP000182665"/>
    </source>
</evidence>
<sequence length="112" mass="13582">MKHLITKQDFEELEQQLDQFASQKQLKSAEAKPVIDAYFDMIISYFKQINEINELNLNELDNYPVVPMNFGERYQYMLARKYHFMGYRQMKTLKSELIKMNASYQIRKKRNQ</sequence>
<dbReference type="Pfam" id="PF21747">
    <property type="entry name" value="YpoC"/>
    <property type="match status" value="1"/>
</dbReference>
<proteinExistence type="predicted"/>
<dbReference type="Proteomes" id="UP000182665">
    <property type="component" value="Unassembled WGS sequence"/>
</dbReference>
<reference evidence="2 3" key="1">
    <citation type="submission" date="2016-11" db="EMBL/GenBank/DDBJ databases">
        <authorList>
            <person name="Varghese N."/>
            <person name="Submissions S."/>
        </authorList>
    </citation>
    <scope>NUCLEOTIDE SEQUENCE [LARGE SCALE GENOMIC DNA]</scope>
    <source>
        <strain evidence="2 3">NFIX07</strain>
    </source>
</reference>